<dbReference type="AlphaFoldDB" id="A0A9Q2HF82"/>
<evidence type="ECO:0000313" key="2">
    <source>
        <dbReference type="EMBL" id="MBB5175959.1"/>
    </source>
</evidence>
<dbReference type="Proteomes" id="UP000579136">
    <property type="component" value="Unassembled WGS sequence"/>
</dbReference>
<reference evidence="2 3" key="1">
    <citation type="submission" date="2020-08" db="EMBL/GenBank/DDBJ databases">
        <title>Genomic Encyclopedia of Type Strains, Phase IV (KMG-IV): sequencing the most valuable type-strain genomes for metagenomic binning, comparative biology and taxonomic classification.</title>
        <authorList>
            <person name="Goeker M."/>
        </authorList>
    </citation>
    <scope>NUCLEOTIDE SEQUENCE [LARGE SCALE GENOMIC DNA]</scope>
    <source>
        <strain evidence="2 3">DSM 19163</strain>
    </source>
</reference>
<evidence type="ECO:0000313" key="3">
    <source>
        <dbReference type="Proteomes" id="UP000579136"/>
    </source>
</evidence>
<name>A0A9Q2HF82_9STAP</name>
<dbReference type="EMBL" id="JACHHF010000004">
    <property type="protein sequence ID" value="MBB5175959.1"/>
    <property type="molecule type" value="Genomic_DNA"/>
</dbReference>
<gene>
    <name evidence="2" type="ORF">HNQ45_000843</name>
</gene>
<dbReference type="RefSeq" id="WP_183673750.1">
    <property type="nucleotide sequence ID" value="NZ_CBCRYX010000006.1"/>
</dbReference>
<keyword evidence="3" id="KW-1185">Reference proteome</keyword>
<dbReference type="Gene3D" id="3.10.290.30">
    <property type="entry name" value="MM3350-like"/>
    <property type="match status" value="1"/>
</dbReference>
<dbReference type="Pfam" id="PF07929">
    <property type="entry name" value="PRiA4_ORF3"/>
    <property type="match status" value="1"/>
</dbReference>
<protein>
    <recommendedName>
        <fullName evidence="1">Plasmid pRiA4b Orf3-like domain-containing protein</fullName>
    </recommendedName>
</protein>
<accession>A0A9Q2HF82</accession>
<dbReference type="InterPro" id="IPR012912">
    <property type="entry name" value="Plasmid_pRiA4b_Orf3-like"/>
</dbReference>
<comment type="caution">
    <text evidence="2">The sequence shown here is derived from an EMBL/GenBank/DDBJ whole genome shotgun (WGS) entry which is preliminary data.</text>
</comment>
<dbReference type="InterPro" id="IPR024047">
    <property type="entry name" value="MM3350-like_sf"/>
</dbReference>
<feature type="domain" description="Plasmid pRiA4b Orf3-like" evidence="1">
    <location>
        <begin position="273"/>
        <end position="417"/>
    </location>
</feature>
<organism evidence="2 3">
    <name type="scientific">Nosocomiicoccus ampullae</name>
    <dbReference type="NCBI Taxonomy" id="489910"/>
    <lineage>
        <taxon>Bacteria</taxon>
        <taxon>Bacillati</taxon>
        <taxon>Bacillota</taxon>
        <taxon>Bacilli</taxon>
        <taxon>Bacillales</taxon>
        <taxon>Staphylococcaceae</taxon>
        <taxon>Nosocomiicoccus</taxon>
    </lineage>
</organism>
<dbReference type="SUPFAM" id="SSF159941">
    <property type="entry name" value="MM3350-like"/>
    <property type="match status" value="1"/>
</dbReference>
<proteinExistence type="predicted"/>
<evidence type="ECO:0000259" key="1">
    <source>
        <dbReference type="Pfam" id="PF07929"/>
    </source>
</evidence>
<sequence length="450" mass="52910">MDLRTFFDTYYKNDILYRALIWYDRDFDTLDDFIEFKLTQLKEGKEIKQLVHTFSLPEIKWIERLVQDVPEDNIYVIKDNDLLTSLKEFQYGIETSNGTLVHEDIIKPIHDALLSEGLMSQVKTMLEDKDISAPRDIYKLKPIYTGSKIWLYDNLTTRELRRIISKLNITDYGSYKDSYIENVIHYLTTKEHLTHALSLLPNEILSLIKHNVDNEIYIYENKTMWYEAKALGILVPVHRDYLVMHEDILKTIQTINFSNITAIEKSKYYNGYELSLTVKNIPTIQRKVVIPTRLNFYELIQIIKSSFIWENNKNTIQIGEFTIHEHQEGLQSDLIQVDGLLTKHKQFTFNYNSSENYIVEGILNKTVTTDYFSPTVVSYSGEAPIDNVGTVDDVLSMLEVLHHKEHPNYSSIYTKARKRNYRERYPLTAINTHLSKLIHQERPLFTNVKD</sequence>